<keyword evidence="1" id="KW-0472">Membrane</keyword>
<accession>A0A1T3WJM7</accession>
<protein>
    <submittedName>
        <fullName evidence="2">Uncharacterized protein</fullName>
    </submittedName>
</protein>
<dbReference type="AlphaFoldDB" id="A0A1T3WJM7"/>
<dbReference type="Proteomes" id="UP000191039">
    <property type="component" value="Unassembled WGS sequence"/>
</dbReference>
<keyword evidence="1" id="KW-1133">Transmembrane helix</keyword>
<dbReference type="EMBL" id="MIJD01000075">
    <property type="protein sequence ID" value="OPE54614.1"/>
    <property type="molecule type" value="Genomic_DNA"/>
</dbReference>
<feature type="transmembrane region" description="Helical" evidence="1">
    <location>
        <begin position="33"/>
        <end position="52"/>
    </location>
</feature>
<organism evidence="2 3">
    <name type="scientific">Mycolicibacterium diernhoferi</name>
    <dbReference type="NCBI Taxonomy" id="1801"/>
    <lineage>
        <taxon>Bacteria</taxon>
        <taxon>Bacillati</taxon>
        <taxon>Actinomycetota</taxon>
        <taxon>Actinomycetes</taxon>
        <taxon>Mycobacteriales</taxon>
        <taxon>Mycobacteriaceae</taxon>
        <taxon>Mycolicibacterium</taxon>
    </lineage>
</organism>
<dbReference type="RefSeq" id="WP_131830381.1">
    <property type="nucleotide sequence ID" value="NZ_MIJD01000075.1"/>
</dbReference>
<evidence type="ECO:0000313" key="2">
    <source>
        <dbReference type="EMBL" id="OPE54614.1"/>
    </source>
</evidence>
<evidence type="ECO:0000256" key="1">
    <source>
        <dbReference type="SAM" id="Phobius"/>
    </source>
</evidence>
<comment type="caution">
    <text evidence="2">The sequence shown here is derived from an EMBL/GenBank/DDBJ whole genome shotgun (WGS) entry which is preliminary data.</text>
</comment>
<feature type="transmembrane region" description="Helical" evidence="1">
    <location>
        <begin position="64"/>
        <end position="86"/>
    </location>
</feature>
<gene>
    <name evidence="2" type="ORF">BV510_09435</name>
</gene>
<feature type="non-terminal residue" evidence="2">
    <location>
        <position position="1"/>
    </location>
</feature>
<feature type="transmembrane region" description="Helical" evidence="1">
    <location>
        <begin position="6"/>
        <end position="26"/>
    </location>
</feature>
<reference evidence="2 3" key="1">
    <citation type="submission" date="2016-09" db="EMBL/GenBank/DDBJ databases">
        <title>genome sequences of unsequenced Mycobacteria.</title>
        <authorList>
            <person name="Greninger A.L."/>
            <person name="Jerome K.R."/>
            <person name="Mcnair B."/>
            <person name="Wallis C."/>
            <person name="Fang F."/>
        </authorList>
    </citation>
    <scope>NUCLEOTIDE SEQUENCE [LARGE SCALE GENOMIC DNA]</scope>
    <source>
        <strain evidence="2 3">BM1</strain>
    </source>
</reference>
<name>A0A1T3WJM7_9MYCO</name>
<sequence length="95" mass="9562">CAAGALISGVPGVAVVAAAIGVRYLLRDRDRALQAVTVTTVAGGLIAAGAVLSRGPWRSVDGYVGHSVGVQFLALLSVAMLAASTVSTDRARDEK</sequence>
<proteinExistence type="predicted"/>
<evidence type="ECO:0000313" key="3">
    <source>
        <dbReference type="Proteomes" id="UP000191039"/>
    </source>
</evidence>
<keyword evidence="1" id="KW-0812">Transmembrane</keyword>